<proteinExistence type="predicted"/>
<gene>
    <name evidence="1" type="ORF">HAX54_030664</name>
</gene>
<sequence length="116" mass="12714">MYLSEKARSSNVRIQMMNLLRWLGNFLLAQVLSNVPPATPLSYEHRIKTGNGSGMRSLGIHYGHESLSMRNDGYGTFSSYSSKLYGRLPPPSALEMVILGYVVGKVMSKGKGGSNT</sequence>
<evidence type="ECO:0000313" key="1">
    <source>
        <dbReference type="EMBL" id="MCD9643317.1"/>
    </source>
</evidence>
<dbReference type="Proteomes" id="UP000823775">
    <property type="component" value="Unassembled WGS sequence"/>
</dbReference>
<protein>
    <submittedName>
        <fullName evidence="1">Uncharacterized protein</fullName>
    </submittedName>
</protein>
<accession>A0ABS8VA40</accession>
<name>A0ABS8VA40_DATST</name>
<evidence type="ECO:0000313" key="2">
    <source>
        <dbReference type="Proteomes" id="UP000823775"/>
    </source>
</evidence>
<reference evidence="1 2" key="1">
    <citation type="journal article" date="2021" name="BMC Genomics">
        <title>Datura genome reveals duplications of psychoactive alkaloid biosynthetic genes and high mutation rate following tissue culture.</title>
        <authorList>
            <person name="Rajewski A."/>
            <person name="Carter-House D."/>
            <person name="Stajich J."/>
            <person name="Litt A."/>
        </authorList>
    </citation>
    <scope>NUCLEOTIDE SEQUENCE [LARGE SCALE GENOMIC DNA]</scope>
    <source>
        <strain evidence="1">AR-01</strain>
    </source>
</reference>
<comment type="caution">
    <text evidence="1">The sequence shown here is derived from an EMBL/GenBank/DDBJ whole genome shotgun (WGS) entry which is preliminary data.</text>
</comment>
<dbReference type="EMBL" id="JACEIK010003858">
    <property type="protein sequence ID" value="MCD9643317.1"/>
    <property type="molecule type" value="Genomic_DNA"/>
</dbReference>
<organism evidence="1 2">
    <name type="scientific">Datura stramonium</name>
    <name type="common">Jimsonweed</name>
    <name type="synonym">Common thornapple</name>
    <dbReference type="NCBI Taxonomy" id="4076"/>
    <lineage>
        <taxon>Eukaryota</taxon>
        <taxon>Viridiplantae</taxon>
        <taxon>Streptophyta</taxon>
        <taxon>Embryophyta</taxon>
        <taxon>Tracheophyta</taxon>
        <taxon>Spermatophyta</taxon>
        <taxon>Magnoliopsida</taxon>
        <taxon>eudicotyledons</taxon>
        <taxon>Gunneridae</taxon>
        <taxon>Pentapetalae</taxon>
        <taxon>asterids</taxon>
        <taxon>lamiids</taxon>
        <taxon>Solanales</taxon>
        <taxon>Solanaceae</taxon>
        <taxon>Solanoideae</taxon>
        <taxon>Datureae</taxon>
        <taxon>Datura</taxon>
    </lineage>
</organism>
<keyword evidence="2" id="KW-1185">Reference proteome</keyword>